<dbReference type="eggNOG" id="COG0463">
    <property type="taxonomic scope" value="Bacteria"/>
</dbReference>
<dbReference type="CDD" id="cd04187">
    <property type="entry name" value="DPM1_like_bac"/>
    <property type="match status" value="1"/>
</dbReference>
<dbReference type="GO" id="GO:0005886">
    <property type="term" value="C:plasma membrane"/>
    <property type="evidence" value="ECO:0007669"/>
    <property type="project" value="TreeGrafter"/>
</dbReference>
<evidence type="ECO:0000256" key="6">
    <source>
        <dbReference type="ARBA" id="ARBA00023136"/>
    </source>
</evidence>
<evidence type="ECO:0000256" key="2">
    <source>
        <dbReference type="ARBA" id="ARBA00022676"/>
    </source>
</evidence>
<proteinExistence type="predicted"/>
<sequence length="318" mass="36201">MENKTKLLSIVVSVYNEEAALEEFARTAVPVFEDLAWDYELIFVNDGSADRSPEILRRFAGENPKIKVINFSRNFGHEAAMIAGIDMADGDGILCMDADLQHPPEAAREIIRRFDDGVEVITMVRTENRSAGLIKNVTSTAFYRLINHISDVKLMENASDFFAVTQKPAEILRKNYREKVRFLRGYVQNIGFRREVLTYEAKPRVAGHSKYSIRRLFRFSINTILCFSDLPLRLGTYSGLFVGFLGLILMVYTIWSHVVNGTPNGYATIVVALCFMFAMLFFVVGIIGEYIAILFSELKDRPIYIVHDTMNMDEKEDS</sequence>
<name>A0A1I6JET8_9FIRM</name>
<evidence type="ECO:0000256" key="1">
    <source>
        <dbReference type="ARBA" id="ARBA00004141"/>
    </source>
</evidence>
<dbReference type="InterPro" id="IPR029044">
    <property type="entry name" value="Nucleotide-diphossugar_trans"/>
</dbReference>
<gene>
    <name evidence="10" type="ORF">SAMN02910262_01426</name>
    <name evidence="9" type="ORF">SAMN04487771_100923</name>
</gene>
<dbReference type="Proteomes" id="UP000214760">
    <property type="component" value="Unassembled WGS sequence"/>
</dbReference>
<protein>
    <submittedName>
        <fullName evidence="10">Dolichol-phosphate mannosyltransferase</fullName>
    </submittedName>
</protein>
<evidence type="ECO:0000256" key="7">
    <source>
        <dbReference type="SAM" id="Phobius"/>
    </source>
</evidence>
<evidence type="ECO:0000259" key="8">
    <source>
        <dbReference type="Pfam" id="PF00535"/>
    </source>
</evidence>
<dbReference type="Gene3D" id="3.90.550.10">
    <property type="entry name" value="Spore Coat Polysaccharide Biosynthesis Protein SpsA, Chain A"/>
    <property type="match status" value="1"/>
</dbReference>
<evidence type="ECO:0000256" key="3">
    <source>
        <dbReference type="ARBA" id="ARBA00022679"/>
    </source>
</evidence>
<dbReference type="AlphaFoldDB" id="A0A1I6JET8"/>
<keyword evidence="3 10" id="KW-0808">Transferase</keyword>
<feature type="transmembrane region" description="Helical" evidence="7">
    <location>
        <begin position="234"/>
        <end position="255"/>
    </location>
</feature>
<dbReference type="EMBL" id="FOIL01000009">
    <property type="protein sequence ID" value="SET24556.1"/>
    <property type="molecule type" value="Genomic_DNA"/>
</dbReference>
<keyword evidence="2 10" id="KW-0328">Glycosyltransferase</keyword>
<keyword evidence="4 7" id="KW-0812">Transmembrane</keyword>
<evidence type="ECO:0000313" key="11">
    <source>
        <dbReference type="Proteomes" id="UP000199820"/>
    </source>
</evidence>
<dbReference type="OrthoDB" id="9807778at2"/>
<keyword evidence="11" id="KW-1185">Reference proteome</keyword>
<evidence type="ECO:0000313" key="9">
    <source>
        <dbReference type="EMBL" id="SET24556.1"/>
    </source>
</evidence>
<dbReference type="Pfam" id="PF00535">
    <property type="entry name" value="Glycos_transf_2"/>
    <property type="match status" value="1"/>
</dbReference>
<dbReference type="InterPro" id="IPR050256">
    <property type="entry name" value="Glycosyltransferase_2"/>
</dbReference>
<organism evidence="10 12">
    <name type="scientific">[Clostridium] aminophilum</name>
    <dbReference type="NCBI Taxonomy" id="1526"/>
    <lineage>
        <taxon>Bacteria</taxon>
        <taxon>Bacillati</taxon>
        <taxon>Bacillota</taxon>
        <taxon>Clostridia</taxon>
        <taxon>Lachnospirales</taxon>
        <taxon>Lachnospiraceae</taxon>
    </lineage>
</organism>
<dbReference type="RefSeq" id="WP_031472422.1">
    <property type="nucleotide sequence ID" value="NZ_FOIL01000009.1"/>
</dbReference>
<feature type="domain" description="Glycosyltransferase 2-like" evidence="8">
    <location>
        <begin position="9"/>
        <end position="150"/>
    </location>
</feature>
<dbReference type="SUPFAM" id="SSF53448">
    <property type="entry name" value="Nucleotide-diphospho-sugar transferases"/>
    <property type="match status" value="1"/>
</dbReference>
<evidence type="ECO:0000256" key="4">
    <source>
        <dbReference type="ARBA" id="ARBA00022692"/>
    </source>
</evidence>
<dbReference type="PANTHER" id="PTHR48090:SF1">
    <property type="entry name" value="PROPHAGE BACTOPRENOL GLUCOSYL TRANSFERASE HOMOLOG"/>
    <property type="match status" value="1"/>
</dbReference>
<evidence type="ECO:0000313" key="10">
    <source>
        <dbReference type="EMBL" id="SFR77100.1"/>
    </source>
</evidence>
<evidence type="ECO:0000313" key="12">
    <source>
        <dbReference type="Proteomes" id="UP000214760"/>
    </source>
</evidence>
<dbReference type="PANTHER" id="PTHR48090">
    <property type="entry name" value="UNDECAPRENYL-PHOSPHATE 4-DEOXY-4-FORMAMIDO-L-ARABINOSE TRANSFERASE-RELATED"/>
    <property type="match status" value="1"/>
</dbReference>
<dbReference type="STRING" id="1526.SAMN02910262_01426"/>
<dbReference type="EMBL" id="FOZC01000007">
    <property type="protein sequence ID" value="SFR77100.1"/>
    <property type="molecule type" value="Genomic_DNA"/>
</dbReference>
<dbReference type="InterPro" id="IPR001173">
    <property type="entry name" value="Glyco_trans_2-like"/>
</dbReference>
<keyword evidence="5 7" id="KW-1133">Transmembrane helix</keyword>
<reference evidence="11 12" key="1">
    <citation type="submission" date="2016-10" db="EMBL/GenBank/DDBJ databases">
        <authorList>
            <person name="de Groot N.N."/>
        </authorList>
    </citation>
    <scope>NUCLEOTIDE SEQUENCE [LARGE SCALE GENOMIC DNA]</scope>
    <source>
        <strain evidence="10 12">F</strain>
        <strain evidence="9 11">KH1P1</strain>
    </source>
</reference>
<dbReference type="GO" id="GO:0016757">
    <property type="term" value="F:glycosyltransferase activity"/>
    <property type="evidence" value="ECO:0007669"/>
    <property type="project" value="UniProtKB-KW"/>
</dbReference>
<dbReference type="Proteomes" id="UP000199820">
    <property type="component" value="Unassembled WGS sequence"/>
</dbReference>
<comment type="subcellular location">
    <subcellularLocation>
        <location evidence="1">Membrane</location>
        <topology evidence="1">Multi-pass membrane protein</topology>
    </subcellularLocation>
</comment>
<feature type="transmembrane region" description="Helical" evidence="7">
    <location>
        <begin position="267"/>
        <end position="295"/>
    </location>
</feature>
<accession>A0A1I6JET8</accession>
<evidence type="ECO:0000256" key="5">
    <source>
        <dbReference type="ARBA" id="ARBA00022989"/>
    </source>
</evidence>
<keyword evidence="6 7" id="KW-0472">Membrane</keyword>